<dbReference type="Pfam" id="PF13440">
    <property type="entry name" value="Polysacc_synt_3"/>
    <property type="match status" value="1"/>
</dbReference>
<evidence type="ECO:0000256" key="1">
    <source>
        <dbReference type="ARBA" id="ARBA00004651"/>
    </source>
</evidence>
<evidence type="ECO:0000256" key="3">
    <source>
        <dbReference type="ARBA" id="ARBA00022692"/>
    </source>
</evidence>
<sequence>MWKRFVNSTFVRNSAVLMSGNILGQAISLLFHLLLCRIYSPDDFGAFAVFMSYAGFMTIIATGGYHYAILLPDDDRTLGNVMKLCACCVATTTILSLLLVLPAEIFLLSGYYDKGTADMFWLLPVYVASYGVWKIMEYWHVRQSNYRLLSAYQLSQNLASSVIKSALWQMKSGIGLALGSVLGQITATVLCAAKNKKPLQILLSPYKSYALRKAARRYASFPRFSLARDGINYIASNSVYLVLAPFFGTYELGLFMMAATLSLRPLVLVNNAIGHNIMQSIADKLKTGQAILPAIKKYLATSTAVMLPSFTVLFFIVKPLCVLLLGQEWEMSGTYLQYMLPWLCALAIFSPMANIPDLLQKQKNDMFFEITSIIIRIAMLAIGIAAGSFNVAITAYCAGALTVTTLRGLWYVKIAAYYDKKRLAIDSNKTKEKQWTI</sequence>
<comment type="subcellular location">
    <subcellularLocation>
        <location evidence="1">Cell membrane</location>
        <topology evidence="1">Multi-pass membrane protein</topology>
    </subcellularLocation>
</comment>
<dbReference type="Proteomes" id="UP000823637">
    <property type="component" value="Unassembled WGS sequence"/>
</dbReference>
<reference evidence="7" key="1">
    <citation type="submission" date="2020-10" db="EMBL/GenBank/DDBJ databases">
        <authorList>
            <person name="Gilroy R."/>
        </authorList>
    </citation>
    <scope>NUCLEOTIDE SEQUENCE</scope>
    <source>
        <strain evidence="7">D3-1215</strain>
    </source>
</reference>
<evidence type="ECO:0000256" key="2">
    <source>
        <dbReference type="ARBA" id="ARBA00022475"/>
    </source>
</evidence>
<feature type="transmembrane region" description="Helical" evidence="6">
    <location>
        <begin position="119"/>
        <end position="136"/>
    </location>
</feature>
<dbReference type="EMBL" id="JADIMR010000020">
    <property type="protein sequence ID" value="MBO8446399.1"/>
    <property type="molecule type" value="Genomic_DNA"/>
</dbReference>
<organism evidence="7 8">
    <name type="scientific">Candidatus Enterocola intestinipullorum</name>
    <dbReference type="NCBI Taxonomy" id="2840783"/>
    <lineage>
        <taxon>Bacteria</taxon>
        <taxon>Pseudomonadati</taxon>
        <taxon>Bacteroidota</taxon>
        <taxon>Bacteroidia</taxon>
        <taxon>Bacteroidales</taxon>
        <taxon>Candidatus Enterocola</taxon>
    </lineage>
</organism>
<evidence type="ECO:0000256" key="4">
    <source>
        <dbReference type="ARBA" id="ARBA00022989"/>
    </source>
</evidence>
<dbReference type="InterPro" id="IPR050833">
    <property type="entry name" value="Poly_Biosynth_Transport"/>
</dbReference>
<dbReference type="PANTHER" id="PTHR30250:SF28">
    <property type="entry name" value="POLYSACCHARIDE BIOSYNTHESIS PROTEIN"/>
    <property type="match status" value="1"/>
</dbReference>
<dbReference type="AlphaFoldDB" id="A0A9D9HD13"/>
<evidence type="ECO:0000313" key="8">
    <source>
        <dbReference type="Proteomes" id="UP000823637"/>
    </source>
</evidence>
<protein>
    <submittedName>
        <fullName evidence="7">Oligosaccharide flippase family protein</fullName>
    </submittedName>
</protein>
<gene>
    <name evidence="7" type="ORF">IAC32_01440</name>
</gene>
<feature type="transmembrane region" description="Helical" evidence="6">
    <location>
        <begin position="47"/>
        <end position="69"/>
    </location>
</feature>
<feature type="transmembrane region" description="Helical" evidence="6">
    <location>
        <begin position="81"/>
        <end position="107"/>
    </location>
</feature>
<keyword evidence="4 6" id="KW-1133">Transmembrane helix</keyword>
<dbReference type="GO" id="GO:0005886">
    <property type="term" value="C:plasma membrane"/>
    <property type="evidence" value="ECO:0007669"/>
    <property type="project" value="UniProtKB-SubCell"/>
</dbReference>
<proteinExistence type="predicted"/>
<feature type="transmembrane region" description="Helical" evidence="6">
    <location>
        <begin position="15"/>
        <end position="35"/>
    </location>
</feature>
<keyword evidence="3 6" id="KW-0812">Transmembrane</keyword>
<keyword evidence="5 6" id="KW-0472">Membrane</keyword>
<keyword evidence="2" id="KW-1003">Cell membrane</keyword>
<name>A0A9D9HD13_9BACT</name>
<feature type="transmembrane region" description="Helical" evidence="6">
    <location>
        <begin position="298"/>
        <end position="316"/>
    </location>
</feature>
<feature type="transmembrane region" description="Helical" evidence="6">
    <location>
        <begin position="336"/>
        <end position="355"/>
    </location>
</feature>
<evidence type="ECO:0000313" key="7">
    <source>
        <dbReference type="EMBL" id="MBO8446399.1"/>
    </source>
</evidence>
<dbReference type="PANTHER" id="PTHR30250">
    <property type="entry name" value="PST FAMILY PREDICTED COLANIC ACID TRANSPORTER"/>
    <property type="match status" value="1"/>
</dbReference>
<comment type="caution">
    <text evidence="7">The sequence shown here is derived from an EMBL/GenBank/DDBJ whole genome shotgun (WGS) entry which is preliminary data.</text>
</comment>
<feature type="transmembrane region" description="Helical" evidence="6">
    <location>
        <begin position="367"/>
        <end position="387"/>
    </location>
</feature>
<accession>A0A9D9HD13</accession>
<evidence type="ECO:0000256" key="6">
    <source>
        <dbReference type="SAM" id="Phobius"/>
    </source>
</evidence>
<reference evidence="7" key="2">
    <citation type="journal article" date="2021" name="PeerJ">
        <title>Extensive microbial diversity within the chicken gut microbiome revealed by metagenomics and culture.</title>
        <authorList>
            <person name="Gilroy R."/>
            <person name="Ravi A."/>
            <person name="Getino M."/>
            <person name="Pursley I."/>
            <person name="Horton D.L."/>
            <person name="Alikhan N.F."/>
            <person name="Baker D."/>
            <person name="Gharbi K."/>
            <person name="Hall N."/>
            <person name="Watson M."/>
            <person name="Adriaenssens E.M."/>
            <person name="Foster-Nyarko E."/>
            <person name="Jarju S."/>
            <person name="Secka A."/>
            <person name="Antonio M."/>
            <person name="Oren A."/>
            <person name="Chaudhuri R.R."/>
            <person name="La Ragione R."/>
            <person name="Hildebrand F."/>
            <person name="Pallen M.J."/>
        </authorList>
    </citation>
    <scope>NUCLEOTIDE SEQUENCE</scope>
    <source>
        <strain evidence="7">D3-1215</strain>
    </source>
</reference>
<evidence type="ECO:0000256" key="5">
    <source>
        <dbReference type="ARBA" id="ARBA00023136"/>
    </source>
</evidence>